<dbReference type="SMART" id="SM00646">
    <property type="entry name" value="Ami_3"/>
    <property type="match status" value="1"/>
</dbReference>
<dbReference type="InterPro" id="IPR002508">
    <property type="entry name" value="MurNAc-LAA_cat"/>
</dbReference>
<sequence length="241" mass="27821">MVFYIKKSHLKIILFLILLIPILIILRKNQTKAVYNNSMKNMIIGIDPGHGGVDPGAIGVSGIREDEINLKIGLKLKKYIEENGGKVIITRKTKDGLYTDKSKNIKEMKTEDLHRRKEIIEKGNCHLLVSIHLNAFKDPRYYGAQVFYKKGDETSAILANFIQDELRDTLDKDNRRVPQERDDIFLLNEMDIPSVLVECGFLSNHKEEKLLNTEEYQEKIAFAIYRGIMKYFNHGIGEYSF</sequence>
<feature type="domain" description="MurNAc-LAA" evidence="2">
    <location>
        <begin position="117"/>
        <end position="229"/>
    </location>
</feature>
<proteinExistence type="predicted"/>
<dbReference type="RefSeq" id="WP_093751629.1">
    <property type="nucleotide sequence ID" value="NZ_BSYN01000004.1"/>
</dbReference>
<evidence type="ECO:0000259" key="2">
    <source>
        <dbReference type="SMART" id="SM00646"/>
    </source>
</evidence>
<accession>A0A1H2VIB9</accession>
<evidence type="ECO:0000313" key="3">
    <source>
        <dbReference type="EMBL" id="SDW68145.1"/>
    </source>
</evidence>
<keyword evidence="4" id="KW-1185">Reference proteome</keyword>
<protein>
    <submittedName>
        <fullName evidence="3">N-acetylmuramoyl-L-alanine amidase</fullName>
    </submittedName>
</protein>
<dbReference type="InterPro" id="IPR050695">
    <property type="entry name" value="N-acetylmuramoyl_amidase_3"/>
</dbReference>
<dbReference type="Gene3D" id="3.40.630.40">
    <property type="entry name" value="Zn-dependent exopeptidases"/>
    <property type="match status" value="1"/>
</dbReference>
<gene>
    <name evidence="3" type="ORF">SAMN05660923_01120</name>
</gene>
<evidence type="ECO:0000313" key="4">
    <source>
        <dbReference type="Proteomes" id="UP000198828"/>
    </source>
</evidence>
<dbReference type="CDD" id="cd02696">
    <property type="entry name" value="MurNAc-LAA"/>
    <property type="match status" value="1"/>
</dbReference>
<evidence type="ECO:0000256" key="1">
    <source>
        <dbReference type="ARBA" id="ARBA00022801"/>
    </source>
</evidence>
<dbReference type="GO" id="GO:0030288">
    <property type="term" value="C:outer membrane-bounded periplasmic space"/>
    <property type="evidence" value="ECO:0007669"/>
    <property type="project" value="TreeGrafter"/>
</dbReference>
<organism evidence="3 4">
    <name type="scientific">Tepidimicrobium xylanilyticum</name>
    <dbReference type="NCBI Taxonomy" id="1123352"/>
    <lineage>
        <taxon>Bacteria</taxon>
        <taxon>Bacillati</taxon>
        <taxon>Bacillota</taxon>
        <taxon>Tissierellia</taxon>
        <taxon>Tissierellales</taxon>
        <taxon>Tepidimicrobiaceae</taxon>
        <taxon>Tepidimicrobium</taxon>
    </lineage>
</organism>
<dbReference type="Pfam" id="PF01520">
    <property type="entry name" value="Amidase_3"/>
    <property type="match status" value="1"/>
</dbReference>
<dbReference type="NCBIfam" id="TIGR02883">
    <property type="entry name" value="spore_cwlD"/>
    <property type="match status" value="1"/>
</dbReference>
<dbReference type="OrthoDB" id="9806267at2"/>
<name>A0A1H2VIB9_9FIRM</name>
<dbReference type="InterPro" id="IPR014234">
    <property type="entry name" value="Spore_CwlD"/>
</dbReference>
<reference evidence="3 4" key="1">
    <citation type="submission" date="2016-10" db="EMBL/GenBank/DDBJ databases">
        <authorList>
            <person name="de Groot N.N."/>
        </authorList>
    </citation>
    <scope>NUCLEOTIDE SEQUENCE [LARGE SCALE GENOMIC DNA]</scope>
    <source>
        <strain evidence="3 4">DSM 23310</strain>
    </source>
</reference>
<keyword evidence="1" id="KW-0378">Hydrolase</keyword>
<dbReference type="PANTHER" id="PTHR30404">
    <property type="entry name" value="N-ACETYLMURAMOYL-L-ALANINE AMIDASE"/>
    <property type="match status" value="1"/>
</dbReference>
<dbReference type="GO" id="GO:0009253">
    <property type="term" value="P:peptidoglycan catabolic process"/>
    <property type="evidence" value="ECO:0007669"/>
    <property type="project" value="InterPro"/>
</dbReference>
<dbReference type="EMBL" id="FNNG01000003">
    <property type="protein sequence ID" value="SDW68145.1"/>
    <property type="molecule type" value="Genomic_DNA"/>
</dbReference>
<dbReference type="PANTHER" id="PTHR30404:SF0">
    <property type="entry name" value="N-ACETYLMURAMOYL-L-ALANINE AMIDASE AMIC"/>
    <property type="match status" value="1"/>
</dbReference>
<dbReference type="SUPFAM" id="SSF53187">
    <property type="entry name" value="Zn-dependent exopeptidases"/>
    <property type="match status" value="1"/>
</dbReference>
<dbReference type="AlphaFoldDB" id="A0A1H2VIB9"/>
<dbReference type="Proteomes" id="UP000198828">
    <property type="component" value="Unassembled WGS sequence"/>
</dbReference>
<dbReference type="GO" id="GO:0008745">
    <property type="term" value="F:N-acetylmuramoyl-L-alanine amidase activity"/>
    <property type="evidence" value="ECO:0007669"/>
    <property type="project" value="InterPro"/>
</dbReference>